<organism evidence="1 2">
    <name type="scientific">Glossina palpalis gambiensis</name>
    <dbReference type="NCBI Taxonomy" id="67801"/>
    <lineage>
        <taxon>Eukaryota</taxon>
        <taxon>Metazoa</taxon>
        <taxon>Ecdysozoa</taxon>
        <taxon>Arthropoda</taxon>
        <taxon>Hexapoda</taxon>
        <taxon>Insecta</taxon>
        <taxon>Pterygota</taxon>
        <taxon>Neoptera</taxon>
        <taxon>Endopterygota</taxon>
        <taxon>Diptera</taxon>
        <taxon>Brachycera</taxon>
        <taxon>Muscomorpha</taxon>
        <taxon>Hippoboscoidea</taxon>
        <taxon>Glossinidae</taxon>
        <taxon>Glossina</taxon>
    </lineage>
</organism>
<dbReference type="Proteomes" id="UP000092460">
    <property type="component" value="Unassembled WGS sequence"/>
</dbReference>
<reference evidence="1" key="2">
    <citation type="submission" date="2020-05" db="UniProtKB">
        <authorList>
            <consortium name="EnsemblMetazoa"/>
        </authorList>
    </citation>
    <scope>IDENTIFICATION</scope>
    <source>
        <strain evidence="1">IAEA</strain>
    </source>
</reference>
<reference evidence="2" key="1">
    <citation type="submission" date="2015-01" db="EMBL/GenBank/DDBJ databases">
        <authorList>
            <person name="Aksoy S."/>
            <person name="Warren W."/>
            <person name="Wilson R.K."/>
        </authorList>
    </citation>
    <scope>NUCLEOTIDE SEQUENCE [LARGE SCALE GENOMIC DNA]</scope>
    <source>
        <strain evidence="2">IAEA</strain>
    </source>
</reference>
<accession>A0A1B0BRM1</accession>
<dbReference type="VEuPathDB" id="VectorBase:GPPI038383"/>
<dbReference type="STRING" id="67801.A0A1B0BRM1"/>
<evidence type="ECO:0000313" key="1">
    <source>
        <dbReference type="EnsemblMetazoa" id="GPPI038383-PA"/>
    </source>
</evidence>
<dbReference type="EMBL" id="JXJN01019136">
    <property type="status" value="NOT_ANNOTATED_CDS"/>
    <property type="molecule type" value="Genomic_DNA"/>
</dbReference>
<keyword evidence="2" id="KW-1185">Reference proteome</keyword>
<protein>
    <submittedName>
        <fullName evidence="1">Uncharacterized protein</fullName>
    </submittedName>
</protein>
<dbReference type="AlphaFoldDB" id="A0A1B0BRM1"/>
<proteinExistence type="predicted"/>
<sequence length="175" mass="19252">MCDPQIVCDVPDECTLTGQCNSSSNGCGDNSGCCYQTVWTQPRPILPHGFSVQSLTPVKTEPLYSRLYTNSCGEECGWPFQNLSTVKASVQNCTIQKLSYVPHCYAARNQQCENGSSYDMTEPILPSLGVCRPISPLDCCTVNKLSYMPLNMCLSPQTKPIPIPACQDVSWTNYC</sequence>
<name>A0A1B0BRM1_9MUSC</name>
<evidence type="ECO:0000313" key="2">
    <source>
        <dbReference type="Proteomes" id="UP000092460"/>
    </source>
</evidence>
<dbReference type="EnsemblMetazoa" id="GPPI038383-RA">
    <property type="protein sequence ID" value="GPPI038383-PA"/>
    <property type="gene ID" value="GPPI038383"/>
</dbReference>